<dbReference type="PANTHER" id="PTHR33778:SF1">
    <property type="entry name" value="MAGNESIUM TRANSPORTER YHID-RELATED"/>
    <property type="match status" value="1"/>
</dbReference>
<comment type="caution">
    <text evidence="9">The sequence shown here is derived from an EMBL/GenBank/DDBJ whole genome shotgun (WGS) entry which is preliminary data.</text>
</comment>
<accession>A0A432ZUH3</accession>
<keyword evidence="4 7" id="KW-0812">Transmembrane</keyword>
<keyword evidence="10" id="KW-1185">Reference proteome</keyword>
<evidence type="ECO:0000256" key="3">
    <source>
        <dbReference type="ARBA" id="ARBA00022475"/>
    </source>
</evidence>
<keyword evidence="3" id="KW-1003">Cell membrane</keyword>
<evidence type="ECO:0000256" key="2">
    <source>
        <dbReference type="ARBA" id="ARBA00009298"/>
    </source>
</evidence>
<sequence length="231" mass="25211">MADQAYIAITLHLVAALIAGGLIGMERGYKGRPAGFRTHALVCLASSCLMTLTMDMSQWLPYAGAEVVRTDPTRMAQGIMTGIGFLGAGVIFNEGLSVRGLTTAASIWVTAAIGILVGVGLYWVAAATTVLTIGTLSVFRWVEARLPARLHAYFTLRFNREQLMTEEALLAFMRDNHCLVNRIGYRMSDNGEFFDYRMMIQTLSPGAFSHLAKAAQKLDSIQSFKLHPTGD</sequence>
<comment type="subcellular location">
    <subcellularLocation>
        <location evidence="7">Cell inner membrane</location>
        <topology evidence="7">Multi-pass membrane protein</topology>
    </subcellularLocation>
    <subcellularLocation>
        <location evidence="1">Cell membrane</location>
        <topology evidence="1">Multi-pass membrane protein</topology>
    </subcellularLocation>
</comment>
<keyword evidence="6 7" id="KW-0472">Membrane</keyword>
<comment type="similarity">
    <text evidence="2 7">Belongs to the MgtC/SapB family.</text>
</comment>
<evidence type="ECO:0000256" key="6">
    <source>
        <dbReference type="ARBA" id="ARBA00023136"/>
    </source>
</evidence>
<dbReference type="Proteomes" id="UP000287996">
    <property type="component" value="Unassembled WGS sequence"/>
</dbReference>
<evidence type="ECO:0000256" key="7">
    <source>
        <dbReference type="RuleBase" id="RU365041"/>
    </source>
</evidence>
<name>A0A432ZUH3_9GAMM</name>
<feature type="transmembrane region" description="Helical" evidence="7">
    <location>
        <begin position="6"/>
        <end position="24"/>
    </location>
</feature>
<dbReference type="PANTHER" id="PTHR33778">
    <property type="entry name" value="PROTEIN MGTC"/>
    <property type="match status" value="1"/>
</dbReference>
<keyword evidence="5 7" id="KW-1133">Transmembrane helix</keyword>
<feature type="transmembrane region" description="Helical" evidence="7">
    <location>
        <begin position="74"/>
        <end position="92"/>
    </location>
</feature>
<dbReference type="EMBL" id="PIQH01000001">
    <property type="protein sequence ID" value="RUO81539.1"/>
    <property type="molecule type" value="Genomic_DNA"/>
</dbReference>
<organism evidence="9 10">
    <name type="scientific">Idiomarina tyrosinivorans</name>
    <dbReference type="NCBI Taxonomy" id="1445662"/>
    <lineage>
        <taxon>Bacteria</taxon>
        <taxon>Pseudomonadati</taxon>
        <taxon>Pseudomonadota</taxon>
        <taxon>Gammaproteobacteria</taxon>
        <taxon>Alteromonadales</taxon>
        <taxon>Idiomarinaceae</taxon>
        <taxon>Idiomarina</taxon>
    </lineage>
</organism>
<dbReference type="GO" id="GO:0005886">
    <property type="term" value="C:plasma membrane"/>
    <property type="evidence" value="ECO:0007669"/>
    <property type="project" value="UniProtKB-SubCell"/>
</dbReference>
<evidence type="ECO:0000256" key="5">
    <source>
        <dbReference type="ARBA" id="ARBA00022989"/>
    </source>
</evidence>
<dbReference type="AlphaFoldDB" id="A0A432ZUH3"/>
<feature type="transmembrane region" description="Helical" evidence="7">
    <location>
        <begin position="36"/>
        <end position="54"/>
    </location>
</feature>
<evidence type="ECO:0000259" key="8">
    <source>
        <dbReference type="Pfam" id="PF02308"/>
    </source>
</evidence>
<dbReference type="OrthoDB" id="9811198at2"/>
<evidence type="ECO:0000313" key="9">
    <source>
        <dbReference type="EMBL" id="RUO81539.1"/>
    </source>
</evidence>
<gene>
    <name evidence="9" type="ORF">CWI84_01930</name>
</gene>
<feature type="domain" description="MgtC/SapB/SrpB/YhiD N-terminal" evidence="8">
    <location>
        <begin position="13"/>
        <end position="144"/>
    </location>
</feature>
<evidence type="ECO:0000313" key="10">
    <source>
        <dbReference type="Proteomes" id="UP000287996"/>
    </source>
</evidence>
<dbReference type="InterPro" id="IPR049177">
    <property type="entry name" value="MgtC_SapB_SrpB_YhiD_N"/>
</dbReference>
<dbReference type="Pfam" id="PF02308">
    <property type="entry name" value="MgtC"/>
    <property type="match status" value="1"/>
</dbReference>
<evidence type="ECO:0000256" key="1">
    <source>
        <dbReference type="ARBA" id="ARBA00004651"/>
    </source>
</evidence>
<keyword evidence="7" id="KW-0997">Cell inner membrane</keyword>
<evidence type="ECO:0000256" key="4">
    <source>
        <dbReference type="ARBA" id="ARBA00022692"/>
    </source>
</evidence>
<dbReference type="RefSeq" id="WP_126840880.1">
    <property type="nucleotide sequence ID" value="NZ_PIQH01000001.1"/>
</dbReference>
<reference evidence="9 10" key="1">
    <citation type="journal article" date="2011" name="Front. Microbiol.">
        <title>Genomic signatures of strain selection and enhancement in Bacillus atrophaeus var. globigii, a historical biowarfare simulant.</title>
        <authorList>
            <person name="Gibbons H.S."/>
            <person name="Broomall S.M."/>
            <person name="McNew L.A."/>
            <person name="Daligault H."/>
            <person name="Chapman C."/>
            <person name="Bruce D."/>
            <person name="Karavis M."/>
            <person name="Krepps M."/>
            <person name="McGregor P.A."/>
            <person name="Hong C."/>
            <person name="Park K.H."/>
            <person name="Akmal A."/>
            <person name="Feldman A."/>
            <person name="Lin J.S."/>
            <person name="Chang W.E."/>
            <person name="Higgs B.W."/>
            <person name="Demirev P."/>
            <person name="Lindquist J."/>
            <person name="Liem A."/>
            <person name="Fochler E."/>
            <person name="Read T.D."/>
            <person name="Tapia R."/>
            <person name="Johnson S."/>
            <person name="Bishop-Lilly K.A."/>
            <person name="Detter C."/>
            <person name="Han C."/>
            <person name="Sozhamannan S."/>
            <person name="Rosenzweig C.N."/>
            <person name="Skowronski E.W."/>
        </authorList>
    </citation>
    <scope>NUCLEOTIDE SEQUENCE [LARGE SCALE GENOMIC DNA]</scope>
    <source>
        <strain evidence="9 10">CC-PW-9</strain>
    </source>
</reference>
<dbReference type="PRINTS" id="PR01837">
    <property type="entry name" value="MGTCSAPBPROT"/>
</dbReference>
<feature type="transmembrane region" description="Helical" evidence="7">
    <location>
        <begin position="104"/>
        <end position="125"/>
    </location>
</feature>
<proteinExistence type="inferred from homology"/>
<dbReference type="InterPro" id="IPR003416">
    <property type="entry name" value="MgtC/SapB/SrpB/YhiD_fam"/>
</dbReference>
<protein>
    <recommendedName>
        <fullName evidence="7">Protein MgtC</fullName>
    </recommendedName>
</protein>